<dbReference type="InterPro" id="IPR022924">
    <property type="entry name" value="Cardiolipin_synthase"/>
</dbReference>
<keyword evidence="10" id="KW-0594">Phospholipid biosynthesis</keyword>
<dbReference type="InterPro" id="IPR025202">
    <property type="entry name" value="PLD-like_dom"/>
</dbReference>
<dbReference type="AlphaFoldDB" id="A0A9D2GFD7"/>
<dbReference type="Pfam" id="PF13091">
    <property type="entry name" value="PLDc_2"/>
    <property type="match status" value="2"/>
</dbReference>
<dbReference type="CDD" id="cd09160">
    <property type="entry name" value="PLDc_SMU_988_like_2"/>
    <property type="match status" value="1"/>
</dbReference>
<feature type="transmembrane region" description="Helical" evidence="13">
    <location>
        <begin position="41"/>
        <end position="60"/>
    </location>
</feature>
<keyword evidence="5 13" id="KW-0812">Transmembrane</keyword>
<dbReference type="CDD" id="cd09154">
    <property type="entry name" value="PLDc_SMU_988_like_1"/>
    <property type="match status" value="1"/>
</dbReference>
<dbReference type="EMBL" id="DXBC01000044">
    <property type="protein sequence ID" value="HIZ78763.1"/>
    <property type="molecule type" value="Genomic_DNA"/>
</dbReference>
<dbReference type="PROSITE" id="PS50035">
    <property type="entry name" value="PLD"/>
    <property type="match status" value="2"/>
</dbReference>
<proteinExistence type="predicted"/>
<name>A0A9D2GFD7_9FIRM</name>
<feature type="domain" description="PLD phosphodiesterase" evidence="14">
    <location>
        <begin position="248"/>
        <end position="275"/>
    </location>
</feature>
<dbReference type="GO" id="GO:0008808">
    <property type="term" value="F:cardiolipin synthase activity"/>
    <property type="evidence" value="ECO:0007669"/>
    <property type="project" value="UniProtKB-UniRule"/>
</dbReference>
<evidence type="ECO:0000256" key="11">
    <source>
        <dbReference type="ARBA" id="ARBA00023264"/>
    </source>
</evidence>
<evidence type="ECO:0000256" key="12">
    <source>
        <dbReference type="NCBIfam" id="TIGR04265"/>
    </source>
</evidence>
<feature type="transmembrane region" description="Helical" evidence="13">
    <location>
        <begin position="72"/>
        <end position="90"/>
    </location>
</feature>
<keyword evidence="7 13" id="KW-1133">Transmembrane helix</keyword>
<evidence type="ECO:0000256" key="13">
    <source>
        <dbReference type="SAM" id="Phobius"/>
    </source>
</evidence>
<dbReference type="Pfam" id="PF13396">
    <property type="entry name" value="PLDc_N"/>
    <property type="match status" value="1"/>
</dbReference>
<evidence type="ECO:0000259" key="14">
    <source>
        <dbReference type="PROSITE" id="PS50035"/>
    </source>
</evidence>
<comment type="subcellular location">
    <subcellularLocation>
        <location evidence="1">Cell membrane</location>
        <topology evidence="1">Multi-pass membrane protein</topology>
    </subcellularLocation>
</comment>
<dbReference type="PANTHER" id="PTHR21248">
    <property type="entry name" value="CARDIOLIPIN SYNTHASE"/>
    <property type="match status" value="1"/>
</dbReference>
<dbReference type="GO" id="GO:0032049">
    <property type="term" value="P:cardiolipin biosynthetic process"/>
    <property type="evidence" value="ECO:0007669"/>
    <property type="project" value="UniProtKB-UniRule"/>
</dbReference>
<dbReference type="GO" id="GO:0005886">
    <property type="term" value="C:plasma membrane"/>
    <property type="evidence" value="ECO:0007669"/>
    <property type="project" value="UniProtKB-SubCell"/>
</dbReference>
<evidence type="ECO:0000256" key="7">
    <source>
        <dbReference type="ARBA" id="ARBA00022989"/>
    </source>
</evidence>
<organism evidence="15 16">
    <name type="scientific">Candidatus Lachnoclostridium stercorigallinarum</name>
    <dbReference type="NCBI Taxonomy" id="2838634"/>
    <lineage>
        <taxon>Bacteria</taxon>
        <taxon>Bacillati</taxon>
        <taxon>Bacillota</taxon>
        <taxon>Clostridia</taxon>
        <taxon>Lachnospirales</taxon>
        <taxon>Lachnospiraceae</taxon>
    </lineage>
</organism>
<evidence type="ECO:0000313" key="15">
    <source>
        <dbReference type="EMBL" id="HIZ78763.1"/>
    </source>
</evidence>
<keyword evidence="6" id="KW-0677">Repeat</keyword>
<dbReference type="InterPro" id="IPR027379">
    <property type="entry name" value="CLS_N"/>
</dbReference>
<dbReference type="Proteomes" id="UP000824101">
    <property type="component" value="Unassembled WGS sequence"/>
</dbReference>
<evidence type="ECO:0000256" key="5">
    <source>
        <dbReference type="ARBA" id="ARBA00022692"/>
    </source>
</evidence>
<sequence>MAKKMKGLLRIIFGRTTFAALALAVQIGVLAWCFLFFMEHIIYIFGLYVLLSTAVVLYILNKRGTPEYKTAWIIPVLVMPVFGALLYLFVELQLPTRWMAGRVRQLSEETRPYLAQDPEAEKACSGGNPSEGGLSRYMNRWGGYPVYQNTSVTYFPLGDDQFPELLRQLEGARHFIFLEYFIVEHGIMWDSILEILEKKAKEGVEVRFMYDGMGCLTLLPHRYPEEIREKGIQCKIFSRVRPVLSTYQNNRDHRKIAVIDGHTAFTGGTNLADEYINQKVRFGHWKDTAVMLKGDGVKSFTMMFLQNWNITETGREDFEKYLKPHEDFCPVPAPKKGYVMPYGDSPLDEENVGKQVYVDILYQARRYVHMMTPYLILDQDMMSALTYAAKRGVETIIIMPHIPDKVYAYLLARSYYEELLLAGVKIYEYTPGFVHAKVYVSDDDRAVVGTINMDYRSLFLHFECAAYFCENPTVGDVERDFQETLKKCQEVTLEDCRNYPAHKRLAGSLLKLFAPLM</sequence>
<reference evidence="15" key="2">
    <citation type="submission" date="2021-04" db="EMBL/GenBank/DDBJ databases">
        <authorList>
            <person name="Gilroy R."/>
        </authorList>
    </citation>
    <scope>NUCLEOTIDE SEQUENCE</scope>
    <source>
        <strain evidence="15">ChiBcec1-1093</strain>
    </source>
</reference>
<evidence type="ECO:0000256" key="9">
    <source>
        <dbReference type="ARBA" id="ARBA00023136"/>
    </source>
</evidence>
<accession>A0A9D2GFD7</accession>
<keyword evidence="11" id="KW-1208">Phospholipid metabolism</keyword>
<gene>
    <name evidence="15" type="primary">cls</name>
    <name evidence="15" type="ORF">IAA17_03110</name>
</gene>
<dbReference type="SUPFAM" id="SSF56024">
    <property type="entry name" value="Phospholipase D/nuclease"/>
    <property type="match status" value="2"/>
</dbReference>
<evidence type="ECO:0000256" key="6">
    <source>
        <dbReference type="ARBA" id="ARBA00022737"/>
    </source>
</evidence>
<evidence type="ECO:0000256" key="1">
    <source>
        <dbReference type="ARBA" id="ARBA00004651"/>
    </source>
</evidence>
<keyword evidence="2" id="KW-1003">Cell membrane</keyword>
<dbReference type="NCBIfam" id="TIGR04265">
    <property type="entry name" value="bac_cardiolipin"/>
    <property type="match status" value="1"/>
</dbReference>
<reference evidence="15" key="1">
    <citation type="journal article" date="2021" name="PeerJ">
        <title>Extensive microbial diversity within the chicken gut microbiome revealed by metagenomics and culture.</title>
        <authorList>
            <person name="Gilroy R."/>
            <person name="Ravi A."/>
            <person name="Getino M."/>
            <person name="Pursley I."/>
            <person name="Horton D.L."/>
            <person name="Alikhan N.F."/>
            <person name="Baker D."/>
            <person name="Gharbi K."/>
            <person name="Hall N."/>
            <person name="Watson M."/>
            <person name="Adriaenssens E.M."/>
            <person name="Foster-Nyarko E."/>
            <person name="Jarju S."/>
            <person name="Secka A."/>
            <person name="Antonio M."/>
            <person name="Oren A."/>
            <person name="Chaudhuri R.R."/>
            <person name="La Ragione R."/>
            <person name="Hildebrand F."/>
            <person name="Pallen M.J."/>
        </authorList>
    </citation>
    <scope>NUCLEOTIDE SEQUENCE</scope>
    <source>
        <strain evidence="15">ChiBcec1-1093</strain>
    </source>
</reference>
<dbReference type="SMART" id="SM00155">
    <property type="entry name" value="PLDc"/>
    <property type="match status" value="2"/>
</dbReference>
<comment type="caution">
    <text evidence="15">The sequence shown here is derived from an EMBL/GenBank/DDBJ whole genome shotgun (WGS) entry which is preliminary data.</text>
</comment>
<evidence type="ECO:0000256" key="10">
    <source>
        <dbReference type="ARBA" id="ARBA00023209"/>
    </source>
</evidence>
<keyword evidence="9 13" id="KW-0472">Membrane</keyword>
<evidence type="ECO:0000256" key="3">
    <source>
        <dbReference type="ARBA" id="ARBA00022516"/>
    </source>
</evidence>
<keyword evidence="4" id="KW-0808">Transferase</keyword>
<dbReference type="Gene3D" id="3.30.870.10">
    <property type="entry name" value="Endonuclease Chain A"/>
    <property type="match status" value="2"/>
</dbReference>
<keyword evidence="3" id="KW-0444">Lipid biosynthesis</keyword>
<evidence type="ECO:0000313" key="16">
    <source>
        <dbReference type="Proteomes" id="UP000824101"/>
    </source>
</evidence>
<dbReference type="PANTHER" id="PTHR21248:SF22">
    <property type="entry name" value="PHOSPHOLIPASE D"/>
    <property type="match status" value="1"/>
</dbReference>
<protein>
    <recommendedName>
        <fullName evidence="12">Cardiolipin synthase</fullName>
        <ecNumber evidence="12">2.7.8.-</ecNumber>
    </recommendedName>
</protein>
<dbReference type="EC" id="2.7.8.-" evidence="12"/>
<keyword evidence="8" id="KW-0443">Lipid metabolism</keyword>
<evidence type="ECO:0000256" key="2">
    <source>
        <dbReference type="ARBA" id="ARBA00022475"/>
    </source>
</evidence>
<feature type="domain" description="PLD phosphodiesterase" evidence="14">
    <location>
        <begin position="430"/>
        <end position="457"/>
    </location>
</feature>
<evidence type="ECO:0000256" key="4">
    <source>
        <dbReference type="ARBA" id="ARBA00022679"/>
    </source>
</evidence>
<evidence type="ECO:0000256" key="8">
    <source>
        <dbReference type="ARBA" id="ARBA00023098"/>
    </source>
</evidence>
<dbReference type="InterPro" id="IPR001736">
    <property type="entry name" value="PLipase_D/transphosphatidylase"/>
</dbReference>